<feature type="region of interest" description="Disordered" evidence="1">
    <location>
        <begin position="181"/>
        <end position="203"/>
    </location>
</feature>
<comment type="caution">
    <text evidence="2">The sequence shown here is derived from an EMBL/GenBank/DDBJ whole genome shotgun (WGS) entry which is preliminary data.</text>
</comment>
<keyword evidence="3" id="KW-1185">Reference proteome</keyword>
<evidence type="ECO:0008006" key="4">
    <source>
        <dbReference type="Google" id="ProtNLM"/>
    </source>
</evidence>
<organism evidence="2 3">
    <name type="scientific">Apiospora aurea</name>
    <dbReference type="NCBI Taxonomy" id="335848"/>
    <lineage>
        <taxon>Eukaryota</taxon>
        <taxon>Fungi</taxon>
        <taxon>Dikarya</taxon>
        <taxon>Ascomycota</taxon>
        <taxon>Pezizomycotina</taxon>
        <taxon>Sordariomycetes</taxon>
        <taxon>Xylariomycetidae</taxon>
        <taxon>Amphisphaeriales</taxon>
        <taxon>Apiosporaceae</taxon>
        <taxon>Apiospora</taxon>
    </lineage>
</organism>
<evidence type="ECO:0000313" key="3">
    <source>
        <dbReference type="Proteomes" id="UP001391051"/>
    </source>
</evidence>
<dbReference type="RefSeq" id="XP_066701672.1">
    <property type="nucleotide sequence ID" value="XM_066841810.1"/>
</dbReference>
<feature type="region of interest" description="Disordered" evidence="1">
    <location>
        <begin position="1"/>
        <end position="20"/>
    </location>
</feature>
<protein>
    <recommendedName>
        <fullName evidence="4">C2H2-type domain-containing protein</fullName>
    </recommendedName>
</protein>
<evidence type="ECO:0000313" key="2">
    <source>
        <dbReference type="EMBL" id="KAK7956366.1"/>
    </source>
</evidence>
<feature type="region of interest" description="Disordered" evidence="1">
    <location>
        <begin position="42"/>
        <end position="64"/>
    </location>
</feature>
<gene>
    <name evidence="2" type="ORF">PG986_005588</name>
</gene>
<proteinExistence type="predicted"/>
<feature type="compositionally biased region" description="Low complexity" evidence="1">
    <location>
        <begin position="42"/>
        <end position="59"/>
    </location>
</feature>
<sequence>MSGQERTPLPFSGKGGGNLIEPISDQLRAMADAAAAAAADAPAAPAGPAGPAGAAAPAAPAAPVPPAVPAVAVAAPAVPAPRRIRLPDTFTRQRGVWKHVATTHLGTVCQVPGCGHTTGTDARMKAHLKAAHQRSRRVRVAGADRFQCAWPGCVRTFTRTWDANTCFGRHQADAFAAPVAGPVAAPAPAQQQQQQQSQQQQQN</sequence>
<reference evidence="2 3" key="1">
    <citation type="submission" date="2023-01" db="EMBL/GenBank/DDBJ databases">
        <title>Analysis of 21 Apiospora genomes using comparative genomics revels a genus with tremendous synthesis potential of carbohydrate active enzymes and secondary metabolites.</title>
        <authorList>
            <person name="Sorensen T."/>
        </authorList>
    </citation>
    <scope>NUCLEOTIDE SEQUENCE [LARGE SCALE GENOMIC DNA]</scope>
    <source>
        <strain evidence="2 3">CBS 24483</strain>
    </source>
</reference>
<name>A0ABR1QJE9_9PEZI</name>
<accession>A0ABR1QJE9</accession>
<dbReference type="EMBL" id="JAQQWE010000004">
    <property type="protein sequence ID" value="KAK7956366.1"/>
    <property type="molecule type" value="Genomic_DNA"/>
</dbReference>
<dbReference type="GeneID" id="92074872"/>
<evidence type="ECO:0000256" key="1">
    <source>
        <dbReference type="SAM" id="MobiDB-lite"/>
    </source>
</evidence>
<dbReference type="Proteomes" id="UP001391051">
    <property type="component" value="Unassembled WGS sequence"/>
</dbReference>